<gene>
    <name evidence="1" type="ORF">GGQ79_003331</name>
</gene>
<name>A0AB34YYD1_9HYPH</name>
<evidence type="ECO:0000313" key="2">
    <source>
        <dbReference type="Proteomes" id="UP000553980"/>
    </source>
</evidence>
<comment type="caution">
    <text evidence="1">The sequence shown here is derived from an EMBL/GenBank/DDBJ whole genome shotgun (WGS) entry which is preliminary data.</text>
</comment>
<keyword evidence="2" id="KW-1185">Reference proteome</keyword>
<evidence type="ECO:0000313" key="1">
    <source>
        <dbReference type="EMBL" id="MBB4094796.1"/>
    </source>
</evidence>
<protein>
    <submittedName>
        <fullName evidence="1">Uncharacterized protein</fullName>
    </submittedName>
</protein>
<dbReference type="EMBL" id="JACIEX010000007">
    <property type="protein sequence ID" value="MBB4094796.1"/>
    <property type="molecule type" value="Genomic_DNA"/>
</dbReference>
<accession>A0AB34YYD1</accession>
<dbReference type="Proteomes" id="UP000553980">
    <property type="component" value="Unassembled WGS sequence"/>
</dbReference>
<sequence>MFRNAVRNNSHLVNVIFLAAPASEADQNYFSGALRPKNSKKNKT</sequence>
<proteinExistence type="predicted"/>
<organism evidence="1 2">
    <name type="scientific">Brucella pecoris</name>
    <dbReference type="NCBI Taxonomy" id="867683"/>
    <lineage>
        <taxon>Bacteria</taxon>
        <taxon>Pseudomonadati</taxon>
        <taxon>Pseudomonadota</taxon>
        <taxon>Alphaproteobacteria</taxon>
        <taxon>Hyphomicrobiales</taxon>
        <taxon>Brucellaceae</taxon>
        <taxon>Brucella/Ochrobactrum group</taxon>
        <taxon>Brucella</taxon>
    </lineage>
</organism>
<reference evidence="1 2" key="1">
    <citation type="submission" date="2020-08" db="EMBL/GenBank/DDBJ databases">
        <title>Genomic Encyclopedia of Type Strains, Phase IV (KMG-IV): sequencing the most valuable type-strain genomes for metagenomic binning, comparative biology and taxonomic classification.</title>
        <authorList>
            <person name="Goeker M."/>
        </authorList>
    </citation>
    <scope>NUCLEOTIDE SEQUENCE [LARGE SCALE GENOMIC DNA]</scope>
    <source>
        <strain evidence="1 2">DSM 23868</strain>
    </source>
</reference>
<dbReference type="AlphaFoldDB" id="A0AB34YYD1"/>